<comment type="caution">
    <text evidence="1">The sequence shown here is derived from an EMBL/GenBank/DDBJ whole genome shotgun (WGS) entry which is preliminary data.</text>
</comment>
<dbReference type="Proteomes" id="UP000291832">
    <property type="component" value="Unassembled WGS sequence"/>
</dbReference>
<name>A0A4Q7U1H0_9MICO</name>
<evidence type="ECO:0000313" key="1">
    <source>
        <dbReference type="EMBL" id="RZT66378.1"/>
    </source>
</evidence>
<dbReference type="RefSeq" id="WP_130453970.1">
    <property type="nucleotide sequence ID" value="NZ_QYAG01000001.1"/>
</dbReference>
<dbReference type="AlphaFoldDB" id="A0A4Q7U1H0"/>
<protein>
    <submittedName>
        <fullName evidence="1">Uncharacterized protein</fullName>
    </submittedName>
</protein>
<gene>
    <name evidence="1" type="ORF">EV139_1815</name>
</gene>
<reference evidence="1 2" key="1">
    <citation type="journal article" date="2015" name="Stand. Genomic Sci.">
        <title>Genomic Encyclopedia of Bacterial and Archaeal Type Strains, Phase III: the genomes of soil and plant-associated and newly described type strains.</title>
        <authorList>
            <person name="Whitman W.B."/>
            <person name="Woyke T."/>
            <person name="Klenk H.P."/>
            <person name="Zhou Y."/>
            <person name="Lilburn T.G."/>
            <person name="Beck B.J."/>
            <person name="De Vos P."/>
            <person name="Vandamme P."/>
            <person name="Eisen J.A."/>
            <person name="Garrity G."/>
            <person name="Hugenholtz P."/>
            <person name="Kyrpides N.C."/>
        </authorList>
    </citation>
    <scope>NUCLEOTIDE SEQUENCE [LARGE SCALE GENOMIC DNA]</scope>
    <source>
        <strain evidence="1 2">RF6</strain>
    </source>
</reference>
<evidence type="ECO:0000313" key="2">
    <source>
        <dbReference type="Proteomes" id="UP000291832"/>
    </source>
</evidence>
<dbReference type="EMBL" id="SHKI01000004">
    <property type="protein sequence ID" value="RZT66378.1"/>
    <property type="molecule type" value="Genomic_DNA"/>
</dbReference>
<keyword evidence="2" id="KW-1185">Reference proteome</keyword>
<accession>A0A4Q7U1H0</accession>
<organism evidence="1 2">
    <name type="scientific">Leucobacter luti</name>
    <dbReference type="NCBI Taxonomy" id="340320"/>
    <lineage>
        <taxon>Bacteria</taxon>
        <taxon>Bacillati</taxon>
        <taxon>Actinomycetota</taxon>
        <taxon>Actinomycetes</taxon>
        <taxon>Micrococcales</taxon>
        <taxon>Microbacteriaceae</taxon>
        <taxon>Leucobacter</taxon>
    </lineage>
</organism>
<proteinExistence type="predicted"/>
<sequence>MQNIDPKNMINTTGWMKVPASKLPQEKIPGRLDEIRVARNIMEKIFASAGEELERIEALPEHERSEAAHAKALEALKEGWLGLQDVELQYAAALLQRGRSLEGESSLVLVP</sequence>